<dbReference type="InterPro" id="IPR014776">
    <property type="entry name" value="4pyrrole_Mease_sub2"/>
</dbReference>
<dbReference type="InterPro" id="IPR008189">
    <property type="entry name" value="rRNA_ssu_MeTfrase_I"/>
</dbReference>
<dbReference type="Pfam" id="PF00590">
    <property type="entry name" value="TP_methylase"/>
    <property type="match status" value="1"/>
</dbReference>
<dbReference type="NCBIfam" id="TIGR00096">
    <property type="entry name" value="16S rRNA (cytidine(1402)-2'-O)-methyltransferase"/>
    <property type="match status" value="1"/>
</dbReference>
<keyword evidence="1" id="KW-0963">Cytoplasm</keyword>
<keyword evidence="3 7" id="KW-0489">Methyltransferase</keyword>
<dbReference type="SUPFAM" id="SSF53790">
    <property type="entry name" value="Tetrapyrrole methylase"/>
    <property type="match status" value="1"/>
</dbReference>
<dbReference type="RefSeq" id="WP_258569108.1">
    <property type="nucleotide sequence ID" value="NZ_JAKUDN010000001.1"/>
</dbReference>
<comment type="caution">
    <text evidence="7">The sequence shown here is derived from an EMBL/GenBank/DDBJ whole genome shotgun (WGS) entry which is preliminary data.</text>
</comment>
<dbReference type="PANTHER" id="PTHR46111">
    <property type="entry name" value="RIBOSOMAL RNA SMALL SUBUNIT METHYLTRANSFERASE I"/>
    <property type="match status" value="1"/>
</dbReference>
<dbReference type="PIRSF" id="PIRSF005917">
    <property type="entry name" value="MTase_YraL"/>
    <property type="match status" value="1"/>
</dbReference>
<reference evidence="7 8" key="1">
    <citation type="journal article" date="2022" name="Nat. Microbiol.">
        <title>The microbiome of a bacterivorous marine choanoflagellate contains a resource-demanding obligate bacterial associate.</title>
        <authorList>
            <person name="Needham D.M."/>
            <person name="Poirier C."/>
            <person name="Bachy C."/>
            <person name="George E.E."/>
            <person name="Wilken S."/>
            <person name="Yung C.C.M."/>
            <person name="Limardo A.J."/>
            <person name="Morando M."/>
            <person name="Sudek L."/>
            <person name="Malmstrom R.R."/>
            <person name="Keeling P.J."/>
            <person name="Santoro A.E."/>
            <person name="Worden A.Z."/>
        </authorList>
    </citation>
    <scope>NUCLEOTIDE SEQUENCE [LARGE SCALE GENOMIC DNA]</scope>
    <source>
        <strain evidence="7 8">Comchoano-2</strain>
    </source>
</reference>
<dbReference type="Gene3D" id="3.30.950.10">
    <property type="entry name" value="Methyltransferase, Cobalt-precorrin-4 Transmethylase, Domain 2"/>
    <property type="match status" value="1"/>
</dbReference>
<dbReference type="PANTHER" id="PTHR46111:SF1">
    <property type="entry name" value="RIBOSOMAL RNA SMALL SUBUNIT METHYLTRANSFERASE I"/>
    <property type="match status" value="1"/>
</dbReference>
<dbReference type="CDD" id="cd11648">
    <property type="entry name" value="RsmI"/>
    <property type="match status" value="1"/>
</dbReference>
<accession>A0ABT1L6B1</accession>
<evidence type="ECO:0000256" key="2">
    <source>
        <dbReference type="ARBA" id="ARBA00022552"/>
    </source>
</evidence>
<evidence type="ECO:0000256" key="4">
    <source>
        <dbReference type="ARBA" id="ARBA00022679"/>
    </source>
</evidence>
<keyword evidence="4 7" id="KW-0808">Transferase</keyword>
<keyword evidence="2" id="KW-0698">rRNA processing</keyword>
<dbReference type="GO" id="GO:0032259">
    <property type="term" value="P:methylation"/>
    <property type="evidence" value="ECO:0007669"/>
    <property type="project" value="UniProtKB-KW"/>
</dbReference>
<dbReference type="InterPro" id="IPR035996">
    <property type="entry name" value="4pyrrol_Methylase_sf"/>
</dbReference>
<dbReference type="Proteomes" id="UP001320768">
    <property type="component" value="Unassembled WGS sequence"/>
</dbReference>
<dbReference type="InterPro" id="IPR014777">
    <property type="entry name" value="4pyrrole_Mease_sub1"/>
</dbReference>
<gene>
    <name evidence="7" type="primary">rsmI</name>
    <name evidence="7" type="ORF">MKS91_01685</name>
</gene>
<dbReference type="EC" id="2.1.1.198" evidence="7"/>
<dbReference type="InterPro" id="IPR000878">
    <property type="entry name" value="4pyrrol_Mease"/>
</dbReference>
<name>A0ABT1L6B1_9GAMM</name>
<evidence type="ECO:0000256" key="1">
    <source>
        <dbReference type="ARBA" id="ARBA00022490"/>
    </source>
</evidence>
<evidence type="ECO:0000256" key="3">
    <source>
        <dbReference type="ARBA" id="ARBA00022603"/>
    </source>
</evidence>
<evidence type="ECO:0000313" key="8">
    <source>
        <dbReference type="Proteomes" id="UP001320768"/>
    </source>
</evidence>
<keyword evidence="8" id="KW-1185">Reference proteome</keyword>
<dbReference type="GO" id="GO:0008168">
    <property type="term" value="F:methyltransferase activity"/>
    <property type="evidence" value="ECO:0007669"/>
    <property type="project" value="UniProtKB-KW"/>
</dbReference>
<dbReference type="EMBL" id="JAKUDN010000001">
    <property type="protein sequence ID" value="MCP8352003.1"/>
    <property type="molecule type" value="Genomic_DNA"/>
</dbReference>
<protein>
    <submittedName>
        <fullName evidence="7">16S rRNA (Cytidine(1402)-2'-O)-methyltransferase</fullName>
        <ecNumber evidence="7">2.1.1.198</ecNumber>
    </submittedName>
</protein>
<feature type="domain" description="Tetrapyrrole methylase" evidence="6">
    <location>
        <begin position="3"/>
        <end position="201"/>
    </location>
</feature>
<evidence type="ECO:0000256" key="5">
    <source>
        <dbReference type="ARBA" id="ARBA00022691"/>
    </source>
</evidence>
<evidence type="ECO:0000313" key="7">
    <source>
        <dbReference type="EMBL" id="MCP8352003.1"/>
    </source>
</evidence>
<keyword evidence="5" id="KW-0949">S-adenosyl-L-methionine</keyword>
<sequence>MKTLTVIPTPIGNLQDVSDHMRSAMAFVDVVLCESIGMTKKLYQVLEIPLPKLVRYWQKTEQHITQHLEELPGERIGLVTDAGMPCISDPGYQLVASWQEKGWPVTVVPGPSALVVAVALSGIPAESFQFLGFLPTKSAARKGKLSTLQKSGMCGVIYESPHRIQAMCDDIQAVYGSDHLVCVMRELSKKFESYYKGSISNVIAMMQQDALKGEFCVVIHRQKAVPKWQEDALILRSYLSVSDCAGACAKIHGVSKSEVYAFLLEK</sequence>
<proteinExistence type="predicted"/>
<dbReference type="Gene3D" id="3.40.1010.10">
    <property type="entry name" value="Cobalt-precorrin-4 Transmethylase, Domain 1"/>
    <property type="match status" value="1"/>
</dbReference>
<evidence type="ECO:0000259" key="6">
    <source>
        <dbReference type="Pfam" id="PF00590"/>
    </source>
</evidence>
<organism evidence="7 8">
    <name type="scientific">Candidatus Synchoanobacter obligatus</name>
    <dbReference type="NCBI Taxonomy" id="2919597"/>
    <lineage>
        <taxon>Bacteria</taxon>
        <taxon>Pseudomonadati</taxon>
        <taxon>Pseudomonadota</taxon>
        <taxon>Gammaproteobacteria</taxon>
        <taxon>Candidatus Comchoanobacterales</taxon>
        <taxon>Candidatus Comchoanobacteraceae</taxon>
        <taxon>Candidatus Synchoanobacter</taxon>
    </lineage>
</organism>